<dbReference type="SUPFAM" id="SSF46894">
    <property type="entry name" value="C-terminal effector domain of the bipartite response regulators"/>
    <property type="match status" value="1"/>
</dbReference>
<dbReference type="SUPFAM" id="SSF52540">
    <property type="entry name" value="P-loop containing nucleoside triphosphate hydrolases"/>
    <property type="match status" value="1"/>
</dbReference>
<dbReference type="InterPro" id="IPR027417">
    <property type="entry name" value="P-loop_NTPase"/>
</dbReference>
<dbReference type="AlphaFoldDB" id="L7F1N7"/>
<dbReference type="Pfam" id="PF00486">
    <property type="entry name" value="Trans_reg_C"/>
    <property type="match status" value="1"/>
</dbReference>
<feature type="domain" description="OmpR/PhoB-type" evidence="8">
    <location>
        <begin position="1"/>
        <end position="93"/>
    </location>
</feature>
<dbReference type="GeneID" id="97404979"/>
<dbReference type="SMART" id="SM00862">
    <property type="entry name" value="Trans_reg_C"/>
    <property type="match status" value="1"/>
</dbReference>
<evidence type="ECO:0000256" key="3">
    <source>
        <dbReference type="ARBA" id="ARBA00023015"/>
    </source>
</evidence>
<sequence length="800" mass="85612">MEFRVLGPVEVWCQGRMLPPLPRKPTALLTAGLVDAGRLVSVDRLVDAIWGNDPPSSAAKLVQGYVVRLRRALRRSGGPETIVTRPRGYQFQAEEGQLDLRRFLALVERGRAATALGERRAAVEAFESALGLWRGPALGSPTSPALQAEADRLEEVRLATSEHALESRLTLGGGAEIVGELTRLVAEQPLRERPRALLMRALDRCGRRADALRVYRDGDWRLRTELGIEPGRELREVHARLLADCGSPVLGGEQRHERRARQALRRKADAQAGQSQESEAEARTGRAQQRKAAAQASPEAVPEAPRAARPALAPSLPSSPFPPRPPAQLPCSPEHLTGRSAETARLEALLRGGGERTRVCVVHGMPGVGKTALVLHVAHRLASMFPDGQLYADLGGGDPARAADPSDVLAGFLRALGPGAGPLPAQPYSHRAGCTPKGEPGYTAGYLPGSLSERAAAFRTLAADRRMLVVLDDAADEGQVRSLLPGAGRGSVVLISGRRALPGLAEAERLGLDVLGPDQTAALLGRLAGPGRTGAEPEAAAALARLSGGLPLAVRAVASRLGARSQWPLRVLADRLADEDARLDELACGDLDVRAGIESCYRSLPEPQRQVFRRLGMLESPDFAPWVAAPLVAASVPEAQRLVDRLADAHLLESGKVDSSGQVRYRFHDLVRLYALECADHEETPEEQLAALSRLVRAWLTLIRRLDAGAPVEHARHTPGAAANGPDAAFTARLPNAPYAWLRAESATLSAVVALAARLGLHQQAYELEFAHARVASRVRGTEAAPWTAGRARPTLEGHL</sequence>
<dbReference type="GO" id="GO:0006355">
    <property type="term" value="P:regulation of DNA-templated transcription"/>
    <property type="evidence" value="ECO:0007669"/>
    <property type="project" value="InterPro"/>
</dbReference>
<dbReference type="Proteomes" id="UP000010931">
    <property type="component" value="Unassembled WGS sequence"/>
</dbReference>
<keyword evidence="2" id="KW-0902">Two-component regulatory system</keyword>
<evidence type="ECO:0000256" key="2">
    <source>
        <dbReference type="ARBA" id="ARBA00023012"/>
    </source>
</evidence>
<dbReference type="Pfam" id="PF03704">
    <property type="entry name" value="BTAD"/>
    <property type="match status" value="1"/>
</dbReference>
<evidence type="ECO:0000256" key="1">
    <source>
        <dbReference type="ARBA" id="ARBA00005820"/>
    </source>
</evidence>
<name>L7F1N7_STRT8</name>
<dbReference type="PANTHER" id="PTHR35807">
    <property type="entry name" value="TRANSCRIPTIONAL REGULATOR REDD-RELATED"/>
    <property type="match status" value="1"/>
</dbReference>
<keyword evidence="10" id="KW-1185">Reference proteome</keyword>
<evidence type="ECO:0000256" key="4">
    <source>
        <dbReference type="ARBA" id="ARBA00023125"/>
    </source>
</evidence>
<dbReference type="Gene3D" id="3.40.50.300">
    <property type="entry name" value="P-loop containing nucleotide triphosphate hydrolases"/>
    <property type="match status" value="1"/>
</dbReference>
<feature type="compositionally biased region" description="Pro residues" evidence="7">
    <location>
        <begin position="317"/>
        <end position="328"/>
    </location>
</feature>
<protein>
    <submittedName>
        <fullName evidence="9">Transcriptional regulatory protein, C-terminal domain protein</fullName>
    </submittedName>
</protein>
<dbReference type="RefSeq" id="WP_006379369.1">
    <property type="nucleotide sequence ID" value="NZ_AEJB01000369.1"/>
</dbReference>
<dbReference type="GO" id="GO:0003677">
    <property type="term" value="F:DNA binding"/>
    <property type="evidence" value="ECO:0007669"/>
    <property type="project" value="UniProtKB-UniRule"/>
</dbReference>
<dbReference type="PRINTS" id="PR00364">
    <property type="entry name" value="DISEASERSIST"/>
</dbReference>
<evidence type="ECO:0000256" key="5">
    <source>
        <dbReference type="ARBA" id="ARBA00023163"/>
    </source>
</evidence>
<dbReference type="PATRIC" id="fig|698760.3.peg.5627"/>
<dbReference type="InterPro" id="IPR005158">
    <property type="entry name" value="BTAD"/>
</dbReference>
<keyword evidence="5" id="KW-0804">Transcription</keyword>
<organism evidence="9 10">
    <name type="scientific">Streptomyces turgidiscabies (strain Car8)</name>
    <dbReference type="NCBI Taxonomy" id="698760"/>
    <lineage>
        <taxon>Bacteria</taxon>
        <taxon>Bacillati</taxon>
        <taxon>Actinomycetota</taxon>
        <taxon>Actinomycetes</taxon>
        <taxon>Kitasatosporales</taxon>
        <taxon>Streptomycetaceae</taxon>
        <taxon>Streptomyces</taxon>
    </lineage>
</organism>
<dbReference type="STRING" id="85558.T45_07909"/>
<evidence type="ECO:0000256" key="6">
    <source>
        <dbReference type="PROSITE-ProRule" id="PRU01091"/>
    </source>
</evidence>
<feature type="DNA-binding region" description="OmpR/PhoB-type" evidence="6">
    <location>
        <begin position="1"/>
        <end position="93"/>
    </location>
</feature>
<comment type="similarity">
    <text evidence="1">Belongs to the AfsR/DnrI/RedD regulatory family.</text>
</comment>
<feature type="region of interest" description="Disordered" evidence="7">
    <location>
        <begin position="247"/>
        <end position="335"/>
    </location>
</feature>
<dbReference type="InterPro" id="IPR036388">
    <property type="entry name" value="WH-like_DNA-bd_sf"/>
</dbReference>
<reference evidence="9 10" key="1">
    <citation type="journal article" date="2011" name="Plasmid">
        <title>Streptomyces turgidiscabies Car8 contains a modular pathogenicity island that shares virulence genes with other actinobacterial plant pathogens.</title>
        <authorList>
            <person name="Huguet-Tapia J.C."/>
            <person name="Badger J.H."/>
            <person name="Loria R."/>
            <person name="Pettis G.S."/>
        </authorList>
    </citation>
    <scope>NUCLEOTIDE SEQUENCE [LARGE SCALE GENOMIC DNA]</scope>
    <source>
        <strain evidence="9 10">Car8</strain>
    </source>
</reference>
<keyword evidence="4 6" id="KW-0238">DNA-binding</keyword>
<dbReference type="Gene3D" id="1.25.40.10">
    <property type="entry name" value="Tetratricopeptide repeat domain"/>
    <property type="match status" value="1"/>
</dbReference>
<dbReference type="SMART" id="SM01043">
    <property type="entry name" value="BTAD"/>
    <property type="match status" value="1"/>
</dbReference>
<evidence type="ECO:0000259" key="8">
    <source>
        <dbReference type="PROSITE" id="PS51755"/>
    </source>
</evidence>
<keyword evidence="3" id="KW-0805">Transcription regulation</keyword>
<evidence type="ECO:0000256" key="7">
    <source>
        <dbReference type="SAM" id="MobiDB-lite"/>
    </source>
</evidence>
<evidence type="ECO:0000313" key="9">
    <source>
        <dbReference type="EMBL" id="ELP65553.1"/>
    </source>
</evidence>
<dbReference type="InterPro" id="IPR011990">
    <property type="entry name" value="TPR-like_helical_dom_sf"/>
</dbReference>
<dbReference type="Pfam" id="PF13191">
    <property type="entry name" value="AAA_16"/>
    <property type="match status" value="1"/>
</dbReference>
<proteinExistence type="inferred from homology"/>
<comment type="caution">
    <text evidence="9">The sequence shown here is derived from an EMBL/GenBank/DDBJ whole genome shotgun (WGS) entry which is preliminary data.</text>
</comment>
<accession>L7F1N7</accession>
<feature type="compositionally biased region" description="Low complexity" evidence="7">
    <location>
        <begin position="285"/>
        <end position="316"/>
    </location>
</feature>
<dbReference type="EMBL" id="AEJB01000369">
    <property type="protein sequence ID" value="ELP65553.1"/>
    <property type="molecule type" value="Genomic_DNA"/>
</dbReference>
<evidence type="ECO:0000313" key="10">
    <source>
        <dbReference type="Proteomes" id="UP000010931"/>
    </source>
</evidence>
<dbReference type="InterPro" id="IPR016032">
    <property type="entry name" value="Sig_transdc_resp-reg_C-effctor"/>
</dbReference>
<dbReference type="InterPro" id="IPR051677">
    <property type="entry name" value="AfsR-DnrI-RedD_regulator"/>
</dbReference>
<dbReference type="InterPro" id="IPR041664">
    <property type="entry name" value="AAA_16"/>
</dbReference>
<dbReference type="SUPFAM" id="SSF48452">
    <property type="entry name" value="TPR-like"/>
    <property type="match status" value="1"/>
</dbReference>
<dbReference type="PANTHER" id="PTHR35807:SF1">
    <property type="entry name" value="TRANSCRIPTIONAL REGULATOR REDD"/>
    <property type="match status" value="1"/>
</dbReference>
<dbReference type="GO" id="GO:0000160">
    <property type="term" value="P:phosphorelay signal transduction system"/>
    <property type="evidence" value="ECO:0007669"/>
    <property type="project" value="UniProtKB-KW"/>
</dbReference>
<dbReference type="InterPro" id="IPR001867">
    <property type="entry name" value="OmpR/PhoB-type_DNA-bd"/>
</dbReference>
<dbReference type="PROSITE" id="PS51755">
    <property type="entry name" value="OMPR_PHOB"/>
    <property type="match status" value="1"/>
</dbReference>
<dbReference type="CDD" id="cd15831">
    <property type="entry name" value="BTAD"/>
    <property type="match status" value="1"/>
</dbReference>
<dbReference type="Gene3D" id="1.10.10.10">
    <property type="entry name" value="Winged helix-like DNA-binding domain superfamily/Winged helix DNA-binding domain"/>
    <property type="match status" value="1"/>
</dbReference>
<gene>
    <name evidence="9" type="ORF">STRTUCAR8_04155</name>
</gene>